<evidence type="ECO:0000256" key="1">
    <source>
        <dbReference type="SAM" id="MobiDB-lite"/>
    </source>
</evidence>
<gene>
    <name evidence="2" type="ORF">GCM10022224_079920</name>
</gene>
<proteinExistence type="predicted"/>
<organism evidence="2 3">
    <name type="scientific">Nonomuraea antimicrobica</name>
    <dbReference type="NCBI Taxonomy" id="561173"/>
    <lineage>
        <taxon>Bacteria</taxon>
        <taxon>Bacillati</taxon>
        <taxon>Actinomycetota</taxon>
        <taxon>Actinomycetes</taxon>
        <taxon>Streptosporangiales</taxon>
        <taxon>Streptosporangiaceae</taxon>
        <taxon>Nonomuraea</taxon>
    </lineage>
</organism>
<accession>A0ABP7DBN3</accession>
<keyword evidence="3" id="KW-1185">Reference proteome</keyword>
<feature type="region of interest" description="Disordered" evidence="1">
    <location>
        <begin position="249"/>
        <end position="271"/>
    </location>
</feature>
<feature type="region of interest" description="Disordered" evidence="1">
    <location>
        <begin position="353"/>
        <end position="392"/>
    </location>
</feature>
<feature type="compositionally biased region" description="Basic and acidic residues" evidence="1">
    <location>
        <begin position="526"/>
        <end position="540"/>
    </location>
</feature>
<sequence>MVGVVRPEADPLVLAWVSTAPDAVTLRDDPLLDDLLPLLFDAEGVGAVLRDERADPPEPRSWLGALVRLAGEGRVGRDLLLDGCLRRFQRGGQAADLRFFVRLHELLDPTYDEVSKRRHDYLRLLPATPGTVAETALRQVRRLDDLEPDEVTRALRALLSRSERKLLTAGLTWLDEIAAAGDPAVGLDELGPVLGHSFACESADVQGRAVRVAVKHAKLFTGAGALGIRDAIGVLPLGLRETLAEVFGGESGESGEHRRDPDGFTPVPLPEPVRAGPFRAPVLTAGELDGLPDDSRWEAAELWLAGVVRLYGRDRDGLAARLADKRPAGGAPPGRWLEVSQWAEEIVRLVTGGPEAQERRLPGGPAAREGLPGGPAAREGLPGGSPARERLPGDPAAWARRLPGGDDVPGPHLFLLLRWAEVAQAIEGGTPPPYLLAEPTEATGHVDAGELVERLAGYERDGVTALPADLRQALLRLPREIAPDVVTRAGTLTSEAGRTAAYWMAGGRPETITEIDWCYRPPVETPGHDDRRVYGDDRESAGSGSMADELLPRLRLRPAPPVADGVPPVPPGERVPVGGLLVGGLLVGGLLVGGLLDGGLLDGAVEPRLTGHGGYLRWWPYLMPSHREAVAAQLVPYLFERWQRPRAEPSQALALAAAEGPAGEAVALVLAYFAADRAWSAAPERRARPLVDMAARGHLDAERVGRQLALLVRRTDLKPGPVFETLESAAALGAHREVWRVVAGFLPVFLPGPGERSHTRHTQSLVFALRAARWARARGALACVAEIAKRRASNNFVREARRLHTYLL</sequence>
<feature type="region of interest" description="Disordered" evidence="1">
    <location>
        <begin position="526"/>
        <end position="549"/>
    </location>
</feature>
<evidence type="ECO:0000313" key="2">
    <source>
        <dbReference type="EMBL" id="GAA3702093.1"/>
    </source>
</evidence>
<comment type="caution">
    <text evidence="2">The sequence shown here is derived from an EMBL/GenBank/DDBJ whole genome shotgun (WGS) entry which is preliminary data.</text>
</comment>
<dbReference type="EMBL" id="BAAAZP010000165">
    <property type="protein sequence ID" value="GAA3702093.1"/>
    <property type="molecule type" value="Genomic_DNA"/>
</dbReference>
<dbReference type="Proteomes" id="UP001500902">
    <property type="component" value="Unassembled WGS sequence"/>
</dbReference>
<evidence type="ECO:0000313" key="3">
    <source>
        <dbReference type="Proteomes" id="UP001500902"/>
    </source>
</evidence>
<reference evidence="3" key="1">
    <citation type="journal article" date="2019" name="Int. J. Syst. Evol. Microbiol.">
        <title>The Global Catalogue of Microorganisms (GCM) 10K type strain sequencing project: providing services to taxonomists for standard genome sequencing and annotation.</title>
        <authorList>
            <consortium name="The Broad Institute Genomics Platform"/>
            <consortium name="The Broad Institute Genome Sequencing Center for Infectious Disease"/>
            <person name="Wu L."/>
            <person name="Ma J."/>
        </authorList>
    </citation>
    <scope>NUCLEOTIDE SEQUENCE [LARGE SCALE GENOMIC DNA]</scope>
    <source>
        <strain evidence="3">JCM 16904</strain>
    </source>
</reference>
<evidence type="ECO:0008006" key="4">
    <source>
        <dbReference type="Google" id="ProtNLM"/>
    </source>
</evidence>
<protein>
    <recommendedName>
        <fullName evidence="4">Secreted protein</fullName>
    </recommendedName>
</protein>
<name>A0ABP7DBN3_9ACTN</name>